<sequence>MLQIYWGHGIYGIESASFFYFGKHPSLLSLGESAMLAGIIPAPEIRSPLKDPNRGKTSQVRALRRMVEVSYLDIVTALAIMEEPLHLRIDVPQHSNRLHFSEEEVGNSGKQRGTSSTAVDIWDWERESSMWELREYMERWAVRIQKRSSAVIFAVKSN</sequence>
<dbReference type="Proteomes" id="UP000195402">
    <property type="component" value="Unassembled WGS sequence"/>
</dbReference>
<evidence type="ECO:0000313" key="4">
    <source>
        <dbReference type="Proteomes" id="UP000195402"/>
    </source>
</evidence>
<dbReference type="STRING" id="56857.A0A200QJ06"/>
<keyword evidence="1 3" id="KW-0808">Transferase</keyword>
<gene>
    <name evidence="3" type="ORF">BVC80_917g11</name>
</gene>
<evidence type="ECO:0000313" key="3">
    <source>
        <dbReference type="EMBL" id="OVA10412.1"/>
    </source>
</evidence>
<dbReference type="EMBL" id="MVGT01001922">
    <property type="protein sequence ID" value="OVA10412.1"/>
    <property type="molecule type" value="Genomic_DNA"/>
</dbReference>
<dbReference type="InterPro" id="IPR023346">
    <property type="entry name" value="Lysozyme-like_dom_sf"/>
</dbReference>
<dbReference type="OMA" id="MVEMVMS"/>
<dbReference type="PANTHER" id="PTHR32282:SF33">
    <property type="entry name" value="PEPTIDOGLYCAN GLYCOSYLTRANSFERASE"/>
    <property type="match status" value="1"/>
</dbReference>
<dbReference type="InterPro" id="IPR050396">
    <property type="entry name" value="Glycosyltr_51/Transpeptidase"/>
</dbReference>
<organism evidence="3 4">
    <name type="scientific">Macleaya cordata</name>
    <name type="common">Five-seeded plume-poppy</name>
    <name type="synonym">Bocconia cordata</name>
    <dbReference type="NCBI Taxonomy" id="56857"/>
    <lineage>
        <taxon>Eukaryota</taxon>
        <taxon>Viridiplantae</taxon>
        <taxon>Streptophyta</taxon>
        <taxon>Embryophyta</taxon>
        <taxon>Tracheophyta</taxon>
        <taxon>Spermatophyta</taxon>
        <taxon>Magnoliopsida</taxon>
        <taxon>Ranunculales</taxon>
        <taxon>Papaveraceae</taxon>
        <taxon>Papaveroideae</taxon>
        <taxon>Macleaya</taxon>
    </lineage>
</organism>
<keyword evidence="4" id="KW-1185">Reference proteome</keyword>
<dbReference type="PANTHER" id="PTHR32282">
    <property type="entry name" value="BINDING PROTEIN TRANSPEPTIDASE, PUTATIVE-RELATED"/>
    <property type="match status" value="1"/>
</dbReference>
<dbReference type="OrthoDB" id="2017226at2759"/>
<dbReference type="SUPFAM" id="SSF53955">
    <property type="entry name" value="Lysozyme-like"/>
    <property type="match status" value="1"/>
</dbReference>
<protein>
    <submittedName>
        <fullName evidence="3">Glycosyl transferase</fullName>
    </submittedName>
</protein>
<dbReference type="InterPro" id="IPR036950">
    <property type="entry name" value="PBP_transglycosylase"/>
</dbReference>
<evidence type="ECO:0000259" key="2">
    <source>
        <dbReference type="Pfam" id="PF00912"/>
    </source>
</evidence>
<dbReference type="Pfam" id="PF00912">
    <property type="entry name" value="Transgly"/>
    <property type="match status" value="1"/>
</dbReference>
<evidence type="ECO:0000256" key="1">
    <source>
        <dbReference type="ARBA" id="ARBA00022679"/>
    </source>
</evidence>
<accession>A0A200QJ06</accession>
<dbReference type="InterPro" id="IPR001264">
    <property type="entry name" value="Glyco_trans_51"/>
</dbReference>
<dbReference type="AlphaFoldDB" id="A0A200QJ06"/>
<comment type="caution">
    <text evidence="3">The sequence shown here is derived from an EMBL/GenBank/DDBJ whole genome shotgun (WGS) entry which is preliminary data.</text>
</comment>
<name>A0A200QJ06_MACCD</name>
<dbReference type="GO" id="GO:0008955">
    <property type="term" value="F:peptidoglycan glycosyltransferase activity"/>
    <property type="evidence" value="ECO:0007669"/>
    <property type="project" value="TreeGrafter"/>
</dbReference>
<proteinExistence type="predicted"/>
<reference evidence="3 4" key="1">
    <citation type="journal article" date="2017" name="Mol. Plant">
        <title>The Genome of Medicinal Plant Macleaya cordata Provides New Insights into Benzylisoquinoline Alkaloids Metabolism.</title>
        <authorList>
            <person name="Liu X."/>
            <person name="Liu Y."/>
            <person name="Huang P."/>
            <person name="Ma Y."/>
            <person name="Qing Z."/>
            <person name="Tang Q."/>
            <person name="Cao H."/>
            <person name="Cheng P."/>
            <person name="Zheng Y."/>
            <person name="Yuan Z."/>
            <person name="Zhou Y."/>
            <person name="Liu J."/>
            <person name="Tang Z."/>
            <person name="Zhuo Y."/>
            <person name="Zhang Y."/>
            <person name="Yu L."/>
            <person name="Huang J."/>
            <person name="Yang P."/>
            <person name="Peng Q."/>
            <person name="Zhang J."/>
            <person name="Jiang W."/>
            <person name="Zhang Z."/>
            <person name="Lin K."/>
            <person name="Ro D.K."/>
            <person name="Chen X."/>
            <person name="Xiong X."/>
            <person name="Shang Y."/>
            <person name="Huang S."/>
            <person name="Zeng J."/>
        </authorList>
    </citation>
    <scope>NUCLEOTIDE SEQUENCE [LARGE SCALE GENOMIC DNA]</scope>
    <source>
        <strain evidence="4">cv. BLH2017</strain>
        <tissue evidence="3">Root</tissue>
    </source>
</reference>
<feature type="domain" description="Glycosyl transferase family 51" evidence="2">
    <location>
        <begin position="3"/>
        <end position="66"/>
    </location>
</feature>
<dbReference type="InParanoid" id="A0A200QJ06"/>
<dbReference type="Gene3D" id="1.10.3810.10">
    <property type="entry name" value="Biosynthetic peptidoglycan transglycosylase-like"/>
    <property type="match status" value="1"/>
</dbReference>